<dbReference type="Pfam" id="PF01636">
    <property type="entry name" value="APH"/>
    <property type="match status" value="2"/>
</dbReference>
<dbReference type="eggNOG" id="COG0515">
    <property type="taxonomic scope" value="Bacteria"/>
</dbReference>
<dbReference type="InterPro" id="IPR002575">
    <property type="entry name" value="Aminoglycoside_PTrfase"/>
</dbReference>
<dbReference type="Proteomes" id="UP000003448">
    <property type="component" value="Unassembled WGS sequence"/>
</dbReference>
<dbReference type="RefSeq" id="WP_007457347.1">
    <property type="nucleotide sequence ID" value="NZ_HF570108.1"/>
</dbReference>
<reference evidence="3" key="1">
    <citation type="journal article" date="2012" name="J. Bacteriol.">
        <title>Genome Sequence of Micromonospora lupini Lupac 08, Isolated from Root Nodules of Lupinus angustifolius.</title>
        <authorList>
            <person name="Alonso-Vega P."/>
            <person name="Normand P."/>
            <person name="Bacigalupe R."/>
            <person name="Pujic P."/>
            <person name="Lajus A."/>
            <person name="Vallenet D."/>
            <person name="Carro L."/>
            <person name="Coll P."/>
            <person name="Trujillo M.E."/>
        </authorList>
    </citation>
    <scope>NUCLEOTIDE SEQUENCE [LARGE SCALE GENOMIC DNA]</scope>
    <source>
        <strain evidence="3">Lupac 08</strain>
    </source>
</reference>
<dbReference type="Gene3D" id="3.90.1200.10">
    <property type="match status" value="1"/>
</dbReference>
<keyword evidence="2" id="KW-0723">Serine/threonine-protein kinase</keyword>
<organism evidence="2 3">
    <name type="scientific">Micromonospora lupini str. Lupac 08</name>
    <dbReference type="NCBI Taxonomy" id="1150864"/>
    <lineage>
        <taxon>Bacteria</taxon>
        <taxon>Bacillati</taxon>
        <taxon>Actinomycetota</taxon>
        <taxon>Actinomycetes</taxon>
        <taxon>Micromonosporales</taxon>
        <taxon>Micromonosporaceae</taxon>
        <taxon>Micromonospora</taxon>
    </lineage>
</organism>
<sequence>MVDAVPLASGRDADVYAIDDRRVLRRYRHGGDVAAEAAVMVYVAGLGFPVPTVYQARGVDLVMERLDGRTMLSALLAGELDALEAATCLADLQHRLHALPPRLGERDDDRILHLDLHPDNVMLTSRGPVVIDWRNSTEGPADLDVALSAVILAQVAVEEDHHLASPAATLLAAFLDRVGGDPLSVLDRALAIRRNDPALTGRERELLGAAAALITDHRRGRETPSVDGV</sequence>
<evidence type="ECO:0000313" key="2">
    <source>
        <dbReference type="EMBL" id="CCH17005.1"/>
    </source>
</evidence>
<name>I0KZK8_9ACTN</name>
<feature type="domain" description="Aminoglycoside phosphotransferase" evidence="1">
    <location>
        <begin position="108"/>
        <end position="149"/>
    </location>
</feature>
<dbReference type="EMBL" id="CAIE01000017">
    <property type="protein sequence ID" value="CCH17005.1"/>
    <property type="molecule type" value="Genomic_DNA"/>
</dbReference>
<keyword evidence="2" id="KW-0418">Kinase</keyword>
<keyword evidence="2" id="KW-0808">Transferase</keyword>
<evidence type="ECO:0000259" key="1">
    <source>
        <dbReference type="Pfam" id="PF01636"/>
    </source>
</evidence>
<proteinExistence type="predicted"/>
<comment type="caution">
    <text evidence="2">The sequence shown here is derived from an EMBL/GenBank/DDBJ whole genome shotgun (WGS) entry which is preliminary data.</text>
</comment>
<evidence type="ECO:0000313" key="3">
    <source>
        <dbReference type="Proteomes" id="UP000003448"/>
    </source>
</evidence>
<dbReference type="InterPro" id="IPR011009">
    <property type="entry name" value="Kinase-like_dom_sf"/>
</dbReference>
<dbReference type="PANTHER" id="PTHR21310">
    <property type="entry name" value="AMINOGLYCOSIDE PHOSPHOTRANSFERASE-RELATED-RELATED"/>
    <property type="match status" value="1"/>
</dbReference>
<dbReference type="SUPFAM" id="SSF56112">
    <property type="entry name" value="Protein kinase-like (PK-like)"/>
    <property type="match status" value="1"/>
</dbReference>
<keyword evidence="3" id="KW-1185">Reference proteome</keyword>
<dbReference type="InterPro" id="IPR051678">
    <property type="entry name" value="AGP_Transferase"/>
</dbReference>
<dbReference type="AlphaFoldDB" id="I0KZK8"/>
<gene>
    <name evidence="2" type="ORF">MILUP08_41924</name>
</gene>
<dbReference type="GO" id="GO:0004674">
    <property type="term" value="F:protein serine/threonine kinase activity"/>
    <property type="evidence" value="ECO:0007669"/>
    <property type="project" value="UniProtKB-KW"/>
</dbReference>
<dbReference type="PANTHER" id="PTHR21310:SF40">
    <property type="entry name" value="AMINOGLYCOSIDE PHOSPHOTRANSFERASE DOMAIN-CONTAINING PROTEIN-RELATED"/>
    <property type="match status" value="1"/>
</dbReference>
<accession>I0KZK8</accession>
<protein>
    <submittedName>
        <fullName evidence="2">Two-component Mn2+dependent serine/threonine protein kinase</fullName>
    </submittedName>
</protein>
<dbReference type="STRING" id="1150864.MILUP08_41924"/>
<feature type="domain" description="Aminoglycoside phosphotransferase" evidence="1">
    <location>
        <begin position="4"/>
        <end position="107"/>
    </location>
</feature>